<organism evidence="1 2">
    <name type="scientific">Prymnesium parvum</name>
    <name type="common">Toxic golden alga</name>
    <dbReference type="NCBI Taxonomy" id="97485"/>
    <lineage>
        <taxon>Eukaryota</taxon>
        <taxon>Haptista</taxon>
        <taxon>Haptophyta</taxon>
        <taxon>Prymnesiophyceae</taxon>
        <taxon>Prymnesiales</taxon>
        <taxon>Prymnesiaceae</taxon>
        <taxon>Prymnesium</taxon>
    </lineage>
</organism>
<sequence>MAPLPYLRPPSKSTEEFQLPLRLAPPLGSKNDVCLTIDILDELVAVLLQKILHHIQKFFRLMEQSGSVSLGARMGGGGGAARLRRGGRPERAMRLLVDAFACAHGGMQPTGYANLMARAHLARLRPLKEVGRALRAWRQRAAQLERAMHKAVLHLIGIDMGTTDEAAVQLFARQPNDCGQCPSPSEAPAGSPCVHAASSVV</sequence>
<proteinExistence type="predicted"/>
<name>A0AB34J420_PRYPA</name>
<comment type="caution">
    <text evidence="1">The sequence shown here is derived from an EMBL/GenBank/DDBJ whole genome shotgun (WGS) entry which is preliminary data.</text>
</comment>
<reference evidence="1 2" key="1">
    <citation type="journal article" date="2024" name="Science">
        <title>Giant polyketide synthase enzymes in the biosynthesis of giant marine polyether toxins.</title>
        <authorList>
            <person name="Fallon T.R."/>
            <person name="Shende V.V."/>
            <person name="Wierzbicki I.H."/>
            <person name="Pendleton A.L."/>
            <person name="Watervoot N.F."/>
            <person name="Auber R.P."/>
            <person name="Gonzalez D.J."/>
            <person name="Wisecaver J.H."/>
            <person name="Moore B.S."/>
        </authorList>
    </citation>
    <scope>NUCLEOTIDE SEQUENCE [LARGE SCALE GENOMIC DNA]</scope>
    <source>
        <strain evidence="1 2">12B1</strain>
    </source>
</reference>
<dbReference type="EMBL" id="JBGBPQ010000013">
    <property type="protein sequence ID" value="KAL1511706.1"/>
    <property type="molecule type" value="Genomic_DNA"/>
</dbReference>
<evidence type="ECO:0000313" key="1">
    <source>
        <dbReference type="EMBL" id="KAL1511706.1"/>
    </source>
</evidence>
<keyword evidence="2" id="KW-1185">Reference proteome</keyword>
<evidence type="ECO:0000313" key="2">
    <source>
        <dbReference type="Proteomes" id="UP001515480"/>
    </source>
</evidence>
<gene>
    <name evidence="1" type="ORF">AB1Y20_004994</name>
</gene>
<dbReference type="AlphaFoldDB" id="A0AB34J420"/>
<protein>
    <submittedName>
        <fullName evidence="1">Uncharacterized protein</fullName>
    </submittedName>
</protein>
<accession>A0AB34J420</accession>
<dbReference type="Proteomes" id="UP001515480">
    <property type="component" value="Unassembled WGS sequence"/>
</dbReference>